<protein>
    <submittedName>
        <fullName evidence="1">Uncharacterized protein</fullName>
    </submittedName>
</protein>
<organism evidence="1">
    <name type="scientific">Myoviridae sp. ctKHS5</name>
    <dbReference type="NCBI Taxonomy" id="2823541"/>
    <lineage>
        <taxon>Viruses</taxon>
        <taxon>Duplodnaviria</taxon>
        <taxon>Heunggongvirae</taxon>
        <taxon>Uroviricota</taxon>
        <taxon>Caudoviricetes</taxon>
    </lineage>
</organism>
<evidence type="ECO:0000313" key="1">
    <source>
        <dbReference type="EMBL" id="DAD66010.1"/>
    </source>
</evidence>
<proteinExistence type="predicted"/>
<dbReference type="EMBL" id="BK014652">
    <property type="protein sequence ID" value="DAD66010.1"/>
    <property type="molecule type" value="Genomic_DNA"/>
</dbReference>
<sequence>MNVREQILEIDIKSYLPLLFKKMTRTILIKCLKKTTIKLFFVNKPIVRHSGRGVFSLPFHLMA</sequence>
<accession>A0A8S5L8B9</accession>
<reference evidence="1" key="1">
    <citation type="journal article" date="2021" name="Proc. Natl. Acad. Sci. U.S.A.">
        <title>A Catalog of Tens of Thousands of Viruses from Human Metagenomes Reveals Hidden Associations with Chronic Diseases.</title>
        <authorList>
            <person name="Tisza M.J."/>
            <person name="Buck C.B."/>
        </authorList>
    </citation>
    <scope>NUCLEOTIDE SEQUENCE</scope>
    <source>
        <strain evidence="1">CtKHS5</strain>
    </source>
</reference>
<name>A0A8S5L8B9_9CAUD</name>